<evidence type="ECO:0000256" key="4">
    <source>
        <dbReference type="ARBA" id="ARBA00022807"/>
    </source>
</evidence>
<dbReference type="InterPro" id="IPR022684">
    <property type="entry name" value="Calpain_cysteine_protease"/>
</dbReference>
<keyword evidence="4" id="KW-0788">Thiol protease</keyword>
<evidence type="ECO:0000256" key="3">
    <source>
        <dbReference type="ARBA" id="ARBA00022801"/>
    </source>
</evidence>
<dbReference type="Proteomes" id="UP001165121">
    <property type="component" value="Unassembled WGS sequence"/>
</dbReference>
<evidence type="ECO:0000313" key="7">
    <source>
        <dbReference type="EMBL" id="GMF43034.1"/>
    </source>
</evidence>
<keyword evidence="2" id="KW-0645">Protease</keyword>
<dbReference type="Pfam" id="PF00648">
    <property type="entry name" value="Peptidase_C2"/>
    <property type="match status" value="1"/>
</dbReference>
<dbReference type="GO" id="GO:0006508">
    <property type="term" value="P:proteolysis"/>
    <property type="evidence" value="ECO:0007669"/>
    <property type="project" value="UniProtKB-KW"/>
</dbReference>
<dbReference type="PROSITE" id="PS50203">
    <property type="entry name" value="CALPAIN_CAT"/>
    <property type="match status" value="1"/>
</dbReference>
<evidence type="ECO:0000256" key="2">
    <source>
        <dbReference type="ARBA" id="ARBA00022670"/>
    </source>
</evidence>
<comment type="similarity">
    <text evidence="1">Belongs to the peptidase C2 family.</text>
</comment>
<name>A0A9W6XQH6_9STRA</name>
<evidence type="ECO:0000259" key="6">
    <source>
        <dbReference type="PROSITE" id="PS50203"/>
    </source>
</evidence>
<gene>
    <name evidence="7" type="ORF">Pfra01_001435900</name>
</gene>
<sequence>MQIIHDNVTVLVTQRELQSRAPKADGSIATTSALQYVAVNAGFDTVTFRVDFSESLNIRVHCPAQTGGNTSTTLQKSTSELAFECELYPLERRVFAYVIKKAKKRAFVRVHYALAGVSTPSIDAVVQAQQESVAKLQQAQQHSNQTFSHISKWKVMPCQPDTAIQRACAEVNRYFQDFGEVFMDSSFPPAADTLYTTDNRNRLSEEDSAVYTLCSWGHLHNIVDQSWVFAVPPKPPSTKLENEAASFKSGLPGQDTFLCALSIIAPFRDLWFRRWFSLLDHTSEVEKMTVISVALCHGGVSWQNILIDLFFPTFPLGRGLMTPHNTDGELYAALLQKAYAKLRGSYASVSTVPAINVLQELTGYPWCVYLSSNTRFLNRAH</sequence>
<keyword evidence="8" id="KW-1185">Reference proteome</keyword>
<dbReference type="InterPro" id="IPR038765">
    <property type="entry name" value="Papain-like_cys_pep_sf"/>
</dbReference>
<accession>A0A9W6XQH6</accession>
<dbReference type="EMBL" id="BSXT01001507">
    <property type="protein sequence ID" value="GMF43034.1"/>
    <property type="molecule type" value="Genomic_DNA"/>
</dbReference>
<dbReference type="OrthoDB" id="424753at2759"/>
<protein>
    <submittedName>
        <fullName evidence="7">Unnamed protein product</fullName>
    </submittedName>
</protein>
<dbReference type="SUPFAM" id="SSF54001">
    <property type="entry name" value="Cysteine proteinases"/>
    <property type="match status" value="1"/>
</dbReference>
<feature type="domain" description="Calpain catalytic" evidence="6">
    <location>
        <begin position="181"/>
        <end position="363"/>
    </location>
</feature>
<comment type="caution">
    <text evidence="5">Lacks conserved residue(s) required for the propagation of feature annotation.</text>
</comment>
<proteinExistence type="inferred from homology"/>
<dbReference type="PANTHER" id="PTHR10183">
    <property type="entry name" value="CALPAIN"/>
    <property type="match status" value="1"/>
</dbReference>
<organism evidence="7 8">
    <name type="scientific">Phytophthora fragariaefolia</name>
    <dbReference type="NCBI Taxonomy" id="1490495"/>
    <lineage>
        <taxon>Eukaryota</taxon>
        <taxon>Sar</taxon>
        <taxon>Stramenopiles</taxon>
        <taxon>Oomycota</taxon>
        <taxon>Peronosporomycetes</taxon>
        <taxon>Peronosporales</taxon>
        <taxon>Peronosporaceae</taxon>
        <taxon>Phytophthora</taxon>
    </lineage>
</organism>
<keyword evidence="3" id="KW-0378">Hydrolase</keyword>
<dbReference type="GO" id="GO:0004198">
    <property type="term" value="F:calcium-dependent cysteine-type endopeptidase activity"/>
    <property type="evidence" value="ECO:0007669"/>
    <property type="project" value="InterPro"/>
</dbReference>
<evidence type="ECO:0000256" key="5">
    <source>
        <dbReference type="PROSITE-ProRule" id="PRU00239"/>
    </source>
</evidence>
<comment type="caution">
    <text evidence="7">The sequence shown here is derived from an EMBL/GenBank/DDBJ whole genome shotgun (WGS) entry which is preliminary data.</text>
</comment>
<evidence type="ECO:0000313" key="8">
    <source>
        <dbReference type="Proteomes" id="UP001165121"/>
    </source>
</evidence>
<dbReference type="InterPro" id="IPR001300">
    <property type="entry name" value="Peptidase_C2_calpain_cat"/>
</dbReference>
<evidence type="ECO:0000256" key="1">
    <source>
        <dbReference type="ARBA" id="ARBA00007623"/>
    </source>
</evidence>
<reference evidence="7" key="1">
    <citation type="submission" date="2023-04" db="EMBL/GenBank/DDBJ databases">
        <title>Phytophthora fragariaefolia NBRC 109709.</title>
        <authorList>
            <person name="Ichikawa N."/>
            <person name="Sato H."/>
            <person name="Tonouchi N."/>
        </authorList>
    </citation>
    <scope>NUCLEOTIDE SEQUENCE</scope>
    <source>
        <strain evidence="7">NBRC 109709</strain>
    </source>
</reference>
<dbReference type="AlphaFoldDB" id="A0A9W6XQH6"/>
<dbReference type="PANTHER" id="PTHR10183:SF379">
    <property type="entry name" value="CALPAIN-5"/>
    <property type="match status" value="1"/>
</dbReference>